<dbReference type="InterPro" id="IPR036412">
    <property type="entry name" value="HAD-like_sf"/>
</dbReference>
<dbReference type="EMBL" id="VJMI01021313">
    <property type="protein sequence ID" value="KAF0702035.1"/>
    <property type="molecule type" value="Genomic_DNA"/>
</dbReference>
<feature type="compositionally biased region" description="Low complexity" evidence="4">
    <location>
        <begin position="19"/>
        <end position="34"/>
    </location>
</feature>
<dbReference type="Proteomes" id="UP000469452">
    <property type="component" value="Unassembled WGS sequence"/>
</dbReference>
<comment type="caution">
    <text evidence="6">The sequence shown here is derived from an EMBL/GenBank/DDBJ whole genome shotgun (WGS) entry which is preliminary data.</text>
</comment>
<protein>
    <recommendedName>
        <fullName evidence="5">PWWP domain-containing protein</fullName>
    </recommendedName>
</protein>
<dbReference type="AlphaFoldDB" id="A0A6A4YZV7"/>
<feature type="region of interest" description="Disordered" evidence="4">
    <location>
        <begin position="1"/>
        <end position="68"/>
    </location>
</feature>
<dbReference type="Gene3D" id="1.20.120.1600">
    <property type="match status" value="1"/>
</dbReference>
<dbReference type="NCBIfam" id="TIGR01549">
    <property type="entry name" value="HAD-SF-IA-v1"/>
    <property type="match status" value="1"/>
</dbReference>
<name>A0A6A4YZV7_APHAT</name>
<dbReference type="InterPro" id="IPR023214">
    <property type="entry name" value="HAD_sf"/>
</dbReference>
<gene>
    <name evidence="6" type="ORF">AaE_016169</name>
</gene>
<feature type="compositionally biased region" description="Acidic residues" evidence="4">
    <location>
        <begin position="57"/>
        <end position="68"/>
    </location>
</feature>
<proteinExistence type="predicted"/>
<evidence type="ECO:0000256" key="3">
    <source>
        <dbReference type="ARBA" id="ARBA00022842"/>
    </source>
</evidence>
<evidence type="ECO:0000313" key="7">
    <source>
        <dbReference type="Proteomes" id="UP000469452"/>
    </source>
</evidence>
<evidence type="ECO:0000259" key="5">
    <source>
        <dbReference type="PROSITE" id="PS50812"/>
    </source>
</evidence>
<dbReference type="GO" id="GO:0050124">
    <property type="term" value="F:N-acylneuraminate-9-phosphatase activity"/>
    <property type="evidence" value="ECO:0007669"/>
    <property type="project" value="TreeGrafter"/>
</dbReference>
<feature type="domain" description="PWWP" evidence="5">
    <location>
        <begin position="147"/>
        <end position="194"/>
    </location>
</feature>
<dbReference type="PANTHER" id="PTHR46470">
    <property type="entry name" value="N-ACYLNEURAMINATE-9-PHOSPHATASE"/>
    <property type="match status" value="1"/>
</dbReference>
<dbReference type="VEuPathDB" id="FungiDB:H257_17882"/>
<dbReference type="PANTHER" id="PTHR46470:SF3">
    <property type="entry name" value="N-ACYLNEURAMINATE-9-PHOSPHATASE"/>
    <property type="match status" value="1"/>
</dbReference>
<dbReference type="SUPFAM" id="SSF63748">
    <property type="entry name" value="Tudor/PWWP/MBT"/>
    <property type="match status" value="1"/>
</dbReference>
<keyword evidence="3" id="KW-0460">Magnesium</keyword>
<accession>A0A6A4YZV7</accession>
<dbReference type="InterPro" id="IPR041492">
    <property type="entry name" value="HAD_2"/>
</dbReference>
<dbReference type="InterPro" id="IPR051400">
    <property type="entry name" value="HAD-like_hydrolase"/>
</dbReference>
<evidence type="ECO:0000256" key="4">
    <source>
        <dbReference type="SAM" id="MobiDB-lite"/>
    </source>
</evidence>
<dbReference type="Pfam" id="PF00855">
    <property type="entry name" value="PWWP"/>
    <property type="match status" value="1"/>
</dbReference>
<dbReference type="InterPro" id="IPR000313">
    <property type="entry name" value="PWWP_dom"/>
</dbReference>
<dbReference type="GO" id="GO:0046380">
    <property type="term" value="P:N-acetylneuraminate biosynthetic process"/>
    <property type="evidence" value="ECO:0007669"/>
    <property type="project" value="TreeGrafter"/>
</dbReference>
<evidence type="ECO:0000256" key="1">
    <source>
        <dbReference type="ARBA" id="ARBA00001946"/>
    </source>
</evidence>
<dbReference type="PROSITE" id="PS50812">
    <property type="entry name" value="PWWP"/>
    <property type="match status" value="1"/>
</dbReference>
<dbReference type="InterPro" id="IPR006439">
    <property type="entry name" value="HAD-SF_hydro_IA"/>
</dbReference>
<keyword evidence="2" id="KW-0378">Hydrolase</keyword>
<sequence>MAPSVGRPHTRRSLATHKATSITTTRSASRATSSLAPLKLPTDVVEISDDDTHNDSQNDDSDGDSDDDVVLEKVVPAPRNTPFAEYGGYYSPTGGAVKPAKKKRKVVPAAAAMTPKTPEQELQDTTALAARMFEQHASLVPEITSMYSQVAWCRLRGWPYWPGYVCSPQMLAVDADTMETFVPLMKTHYWIYFYHCNKRCGKETLQKATRAFHDHLERSYPLITQSLFQSTWTNVLSSTDLRDFTALRQATLKQCAESVNYNADDVVSTSMRAFLAARSSPTLFDGVEVLLQRLQARQLRLGVVTNGNCQLEYLPCVLQSAFQRAWVAPDSAHGHSKPHRALFDKALSLLELDASKVVHIGDDYVCDITGAKSVGMRTIWVTSEREVDVSAYPSADAIAHNIADISNVLQSWLNDEL</sequence>
<dbReference type="Pfam" id="PF13419">
    <property type="entry name" value="HAD_2"/>
    <property type="match status" value="1"/>
</dbReference>
<evidence type="ECO:0000256" key="2">
    <source>
        <dbReference type="ARBA" id="ARBA00022801"/>
    </source>
</evidence>
<dbReference type="SUPFAM" id="SSF56784">
    <property type="entry name" value="HAD-like"/>
    <property type="match status" value="1"/>
</dbReference>
<evidence type="ECO:0000313" key="6">
    <source>
        <dbReference type="EMBL" id="KAF0702035.1"/>
    </source>
</evidence>
<dbReference type="Gene3D" id="3.40.50.1000">
    <property type="entry name" value="HAD superfamily/HAD-like"/>
    <property type="match status" value="1"/>
</dbReference>
<reference evidence="6 7" key="1">
    <citation type="submission" date="2019-06" db="EMBL/GenBank/DDBJ databases">
        <title>Genomics analysis of Aphanomyces spp. identifies a new class of oomycete effector associated with host adaptation.</title>
        <authorList>
            <person name="Gaulin E."/>
        </authorList>
    </citation>
    <scope>NUCLEOTIDE SEQUENCE [LARGE SCALE GENOMIC DNA]</scope>
    <source>
        <strain evidence="6 7">E</strain>
    </source>
</reference>
<organism evidence="6 7">
    <name type="scientific">Aphanomyces astaci</name>
    <name type="common">Crayfish plague agent</name>
    <dbReference type="NCBI Taxonomy" id="112090"/>
    <lineage>
        <taxon>Eukaryota</taxon>
        <taxon>Sar</taxon>
        <taxon>Stramenopiles</taxon>
        <taxon>Oomycota</taxon>
        <taxon>Saprolegniomycetes</taxon>
        <taxon>Saprolegniales</taxon>
        <taxon>Verrucalvaceae</taxon>
        <taxon>Aphanomyces</taxon>
    </lineage>
</organism>
<dbReference type="CDD" id="cd05162">
    <property type="entry name" value="PWWP"/>
    <property type="match status" value="1"/>
</dbReference>
<dbReference type="VEuPathDB" id="FungiDB:H257_15725"/>
<comment type="cofactor">
    <cofactor evidence="1">
        <name>Mg(2+)</name>
        <dbReference type="ChEBI" id="CHEBI:18420"/>
    </cofactor>
</comment>